<dbReference type="SMART" id="SM00219">
    <property type="entry name" value="TyrKc"/>
    <property type="match status" value="1"/>
</dbReference>
<reference evidence="2" key="1">
    <citation type="journal article" date="2023" name="Nat. Commun.">
        <title>Diploid and tetraploid genomes of Acorus and the evolution of monocots.</title>
        <authorList>
            <person name="Ma L."/>
            <person name="Liu K.W."/>
            <person name="Li Z."/>
            <person name="Hsiao Y.Y."/>
            <person name="Qi Y."/>
            <person name="Fu T."/>
            <person name="Tang G.D."/>
            <person name="Zhang D."/>
            <person name="Sun W.H."/>
            <person name="Liu D.K."/>
            <person name="Li Y."/>
            <person name="Chen G.Z."/>
            <person name="Liu X.D."/>
            <person name="Liao X.Y."/>
            <person name="Jiang Y.T."/>
            <person name="Yu X."/>
            <person name="Hao Y."/>
            <person name="Huang J."/>
            <person name="Zhao X.W."/>
            <person name="Ke S."/>
            <person name="Chen Y.Y."/>
            <person name="Wu W.L."/>
            <person name="Hsu J.L."/>
            <person name="Lin Y.F."/>
            <person name="Huang M.D."/>
            <person name="Li C.Y."/>
            <person name="Huang L."/>
            <person name="Wang Z.W."/>
            <person name="Zhao X."/>
            <person name="Zhong W.Y."/>
            <person name="Peng D.H."/>
            <person name="Ahmad S."/>
            <person name="Lan S."/>
            <person name="Zhang J.S."/>
            <person name="Tsai W.C."/>
            <person name="Van de Peer Y."/>
            <person name="Liu Z.J."/>
        </authorList>
    </citation>
    <scope>NUCLEOTIDE SEQUENCE</scope>
    <source>
        <strain evidence="2">CP</strain>
    </source>
</reference>
<dbReference type="Gene3D" id="1.10.510.10">
    <property type="entry name" value="Transferase(Phosphotransferase) domain 1"/>
    <property type="match status" value="2"/>
</dbReference>
<dbReference type="SUPFAM" id="SSF56112">
    <property type="entry name" value="Protein kinase-like (PK-like)"/>
    <property type="match status" value="1"/>
</dbReference>
<dbReference type="AlphaFoldDB" id="A0AAV9DAU4"/>
<reference evidence="2" key="2">
    <citation type="submission" date="2023-06" db="EMBL/GenBank/DDBJ databases">
        <authorList>
            <person name="Ma L."/>
            <person name="Liu K.-W."/>
            <person name="Li Z."/>
            <person name="Hsiao Y.-Y."/>
            <person name="Qi Y."/>
            <person name="Fu T."/>
            <person name="Tang G."/>
            <person name="Zhang D."/>
            <person name="Sun W.-H."/>
            <person name="Liu D.-K."/>
            <person name="Li Y."/>
            <person name="Chen G.-Z."/>
            <person name="Liu X.-D."/>
            <person name="Liao X.-Y."/>
            <person name="Jiang Y.-T."/>
            <person name="Yu X."/>
            <person name="Hao Y."/>
            <person name="Huang J."/>
            <person name="Zhao X.-W."/>
            <person name="Ke S."/>
            <person name="Chen Y.-Y."/>
            <person name="Wu W.-L."/>
            <person name="Hsu J.-L."/>
            <person name="Lin Y.-F."/>
            <person name="Huang M.-D."/>
            <person name="Li C.-Y."/>
            <person name="Huang L."/>
            <person name="Wang Z.-W."/>
            <person name="Zhao X."/>
            <person name="Zhong W.-Y."/>
            <person name="Peng D.-H."/>
            <person name="Ahmad S."/>
            <person name="Lan S."/>
            <person name="Zhang J.-S."/>
            <person name="Tsai W.-C."/>
            <person name="Van De Peer Y."/>
            <person name="Liu Z.-J."/>
        </authorList>
    </citation>
    <scope>NUCLEOTIDE SEQUENCE</scope>
    <source>
        <strain evidence="2">CP</strain>
        <tissue evidence="2">Leaves</tissue>
    </source>
</reference>
<dbReference type="InterPro" id="IPR011009">
    <property type="entry name" value="Kinase-like_dom_sf"/>
</dbReference>
<accession>A0AAV9DAU4</accession>
<dbReference type="InterPro" id="IPR050823">
    <property type="entry name" value="Plant_Ser_Thr_Prot_Kinase"/>
</dbReference>
<name>A0AAV9DAU4_ACOCL</name>
<evidence type="ECO:0000313" key="3">
    <source>
        <dbReference type="Proteomes" id="UP001180020"/>
    </source>
</evidence>
<gene>
    <name evidence="2" type="ORF">QJS10_CPB14g01545</name>
</gene>
<keyword evidence="3" id="KW-1185">Reference proteome</keyword>
<dbReference type="InterPro" id="IPR001245">
    <property type="entry name" value="Ser-Thr/Tyr_kinase_cat_dom"/>
</dbReference>
<comment type="caution">
    <text evidence="2">The sequence shown here is derived from an EMBL/GenBank/DDBJ whole genome shotgun (WGS) entry which is preliminary data.</text>
</comment>
<protein>
    <recommendedName>
        <fullName evidence="1">Tyrosine-protein kinase catalytic domain-containing protein</fullName>
    </recommendedName>
</protein>
<evidence type="ECO:0000313" key="2">
    <source>
        <dbReference type="EMBL" id="KAK1298378.1"/>
    </source>
</evidence>
<dbReference type="PANTHER" id="PTHR45621">
    <property type="entry name" value="OS01G0588500 PROTEIN-RELATED"/>
    <property type="match status" value="1"/>
</dbReference>
<dbReference type="Pfam" id="PF07714">
    <property type="entry name" value="PK_Tyr_Ser-Thr"/>
    <property type="match status" value="1"/>
</dbReference>
<dbReference type="EMBL" id="JAUJYO010000014">
    <property type="protein sequence ID" value="KAK1298378.1"/>
    <property type="molecule type" value="Genomic_DNA"/>
</dbReference>
<evidence type="ECO:0000259" key="1">
    <source>
        <dbReference type="SMART" id="SM00219"/>
    </source>
</evidence>
<organism evidence="2 3">
    <name type="scientific">Acorus calamus</name>
    <name type="common">Sweet flag</name>
    <dbReference type="NCBI Taxonomy" id="4465"/>
    <lineage>
        <taxon>Eukaryota</taxon>
        <taxon>Viridiplantae</taxon>
        <taxon>Streptophyta</taxon>
        <taxon>Embryophyta</taxon>
        <taxon>Tracheophyta</taxon>
        <taxon>Spermatophyta</taxon>
        <taxon>Magnoliopsida</taxon>
        <taxon>Liliopsida</taxon>
        <taxon>Acoraceae</taxon>
        <taxon>Acorus</taxon>
    </lineage>
</organism>
<dbReference type="InterPro" id="IPR020635">
    <property type="entry name" value="Tyr_kinase_cat_dom"/>
</dbReference>
<dbReference type="GO" id="GO:0004713">
    <property type="term" value="F:protein tyrosine kinase activity"/>
    <property type="evidence" value="ECO:0007669"/>
    <property type="project" value="InterPro"/>
</dbReference>
<sequence>MRELKIATRNKRLESNQYDATFGWIDEHALKPALPKTGMQVIVHRVPVCPASFGGHEKWLAKIKHLGKLRHPNLVKLIGYCAEDWNYLVVHEFMPNGRLGGRHFRRSSDFKPLSWKFRIKIALGVAKDDPNPMCDVYSFGVVLLEILSGRTDCKFGHVLAQLDLMDWAARYLNNKSDIIFDPQLEGEYSLMEAQKLTSLVFQCIYLKRAYRPSMAQIVKALEALQDG</sequence>
<dbReference type="Proteomes" id="UP001180020">
    <property type="component" value="Unassembled WGS sequence"/>
</dbReference>
<proteinExistence type="predicted"/>
<feature type="domain" description="Tyrosine-protein kinase catalytic" evidence="1">
    <location>
        <begin position="22"/>
        <end position="221"/>
    </location>
</feature>